<dbReference type="SUPFAM" id="SSF140453">
    <property type="entry name" value="EsxAB dimer-like"/>
    <property type="match status" value="1"/>
</dbReference>
<protein>
    <recommendedName>
        <fullName evidence="1">ESAT-6-like protein</fullName>
    </recommendedName>
</protein>
<dbReference type="Proteomes" id="UP001500274">
    <property type="component" value="Unassembled WGS sequence"/>
</dbReference>
<reference evidence="3" key="1">
    <citation type="journal article" date="2019" name="Int. J. Syst. Evol. Microbiol.">
        <title>The Global Catalogue of Microorganisms (GCM) 10K type strain sequencing project: providing services to taxonomists for standard genome sequencing and annotation.</title>
        <authorList>
            <consortium name="The Broad Institute Genomics Platform"/>
            <consortium name="The Broad Institute Genome Sequencing Center for Infectious Disease"/>
            <person name="Wu L."/>
            <person name="Ma J."/>
        </authorList>
    </citation>
    <scope>NUCLEOTIDE SEQUENCE [LARGE SCALE GENOMIC DNA]</scope>
    <source>
        <strain evidence="3">JCM 16365</strain>
    </source>
</reference>
<accession>A0ABP6BK59</accession>
<proteinExistence type="inferred from homology"/>
<name>A0ABP6BK59_9MICO</name>
<dbReference type="Gene3D" id="1.10.287.1060">
    <property type="entry name" value="ESAT-6-like"/>
    <property type="match status" value="1"/>
</dbReference>
<comment type="caution">
    <text evidence="2">The sequence shown here is derived from an EMBL/GenBank/DDBJ whole genome shotgun (WGS) entry which is preliminary data.</text>
</comment>
<dbReference type="InterPro" id="IPR036689">
    <property type="entry name" value="ESAT-6-like_sf"/>
</dbReference>
<gene>
    <name evidence="2" type="ORF">GCM10009862_12730</name>
</gene>
<dbReference type="EMBL" id="BAAARI010000009">
    <property type="protein sequence ID" value="GAA2574992.1"/>
    <property type="molecule type" value="Genomic_DNA"/>
</dbReference>
<evidence type="ECO:0000313" key="3">
    <source>
        <dbReference type="Proteomes" id="UP001500274"/>
    </source>
</evidence>
<organism evidence="2 3">
    <name type="scientific">Microbacterium binotii</name>
    <dbReference type="NCBI Taxonomy" id="462710"/>
    <lineage>
        <taxon>Bacteria</taxon>
        <taxon>Bacillati</taxon>
        <taxon>Actinomycetota</taxon>
        <taxon>Actinomycetes</taxon>
        <taxon>Micrococcales</taxon>
        <taxon>Microbacteriaceae</taxon>
        <taxon>Microbacterium</taxon>
    </lineage>
</organism>
<sequence length="99" mass="10651">MLDQLTVTPVRLADAATNIRTAAQAIDDILERLDEQAKTLRAEWSGEAQIAFDASRLRFSDALESRTEAVRKICAALSALADGYSQIDLESARALGAAS</sequence>
<evidence type="ECO:0000313" key="2">
    <source>
        <dbReference type="EMBL" id="GAA2574992.1"/>
    </source>
</evidence>
<evidence type="ECO:0000256" key="1">
    <source>
        <dbReference type="RuleBase" id="RU362001"/>
    </source>
</evidence>
<comment type="similarity">
    <text evidence="1">Belongs to the WXG100 family.</text>
</comment>
<dbReference type="RefSeq" id="WP_344227856.1">
    <property type="nucleotide sequence ID" value="NZ_BAAARI010000009.1"/>
</dbReference>
<dbReference type="NCBIfam" id="TIGR03930">
    <property type="entry name" value="WXG100_ESAT6"/>
    <property type="match status" value="1"/>
</dbReference>
<dbReference type="Pfam" id="PF06013">
    <property type="entry name" value="WXG100"/>
    <property type="match status" value="1"/>
</dbReference>
<dbReference type="InterPro" id="IPR010310">
    <property type="entry name" value="T7SS_ESAT-6-like"/>
</dbReference>
<keyword evidence="3" id="KW-1185">Reference proteome</keyword>